<dbReference type="OrthoDB" id="6227181at2759"/>
<organism evidence="2 3">
    <name type="scientific">Schistosoma japonicum</name>
    <name type="common">Blood fluke</name>
    <dbReference type="NCBI Taxonomy" id="6182"/>
    <lineage>
        <taxon>Eukaryota</taxon>
        <taxon>Metazoa</taxon>
        <taxon>Spiralia</taxon>
        <taxon>Lophotrochozoa</taxon>
        <taxon>Platyhelminthes</taxon>
        <taxon>Trematoda</taxon>
        <taxon>Digenea</taxon>
        <taxon>Strigeidida</taxon>
        <taxon>Schistosomatoidea</taxon>
        <taxon>Schistosomatidae</taxon>
        <taxon>Schistosoma</taxon>
    </lineage>
</organism>
<keyword evidence="1" id="KW-0732">Signal</keyword>
<accession>A0A4Z2D371</accession>
<comment type="caution">
    <text evidence="2">The sequence shown here is derived from an EMBL/GenBank/DDBJ whole genome shotgun (WGS) entry which is preliminary data.</text>
</comment>
<feature type="chain" id="PRO_5021490484" evidence="1">
    <location>
        <begin position="20"/>
        <end position="136"/>
    </location>
</feature>
<sequence>MLHLVCILVTLSMTNLVSSSSDEEQNLIPLCLSNPKFDQAARDGAKHLAKTKGHHDDLGGDSDCNKDGGLRSIYNVIKESCRKGKFEIYKVIDKHLRKEDLGNKMLAIAKIVGHRLEKRMKFLSMKLDEMLNYETS</sequence>
<dbReference type="Proteomes" id="UP000311919">
    <property type="component" value="Unassembled WGS sequence"/>
</dbReference>
<reference evidence="2 3" key="1">
    <citation type="submission" date="2019-03" db="EMBL/GenBank/DDBJ databases">
        <title>An improved genome assembly of the fluke Schistosoma japonicum.</title>
        <authorList>
            <person name="Hu W."/>
            <person name="Luo F."/>
            <person name="Yin M."/>
            <person name="Mo X."/>
            <person name="Sun C."/>
            <person name="Wu Q."/>
            <person name="Zhu B."/>
            <person name="Xiang M."/>
            <person name="Wang J."/>
            <person name="Wang Y."/>
            <person name="Zhang T."/>
            <person name="Xu B."/>
            <person name="Zheng H."/>
            <person name="Feng Z."/>
        </authorList>
    </citation>
    <scope>NUCLEOTIDE SEQUENCE [LARGE SCALE GENOMIC DNA]</scope>
    <source>
        <strain evidence="2">HuSjv2</strain>
        <tissue evidence="2">Worms</tissue>
    </source>
</reference>
<feature type="signal peptide" evidence="1">
    <location>
        <begin position="1"/>
        <end position="19"/>
    </location>
</feature>
<keyword evidence="3" id="KW-1185">Reference proteome</keyword>
<evidence type="ECO:0000313" key="2">
    <source>
        <dbReference type="EMBL" id="TNN10927.1"/>
    </source>
</evidence>
<proteinExistence type="predicted"/>
<protein>
    <submittedName>
        <fullName evidence="2">Uncharacterized protein</fullName>
    </submittedName>
</protein>
<dbReference type="AlphaFoldDB" id="A0A4Z2D371"/>
<name>A0A4Z2D371_SCHJA</name>
<evidence type="ECO:0000256" key="1">
    <source>
        <dbReference type="SAM" id="SignalP"/>
    </source>
</evidence>
<gene>
    <name evidence="2" type="ORF">EWB00_005039</name>
</gene>
<dbReference type="EMBL" id="SKCS01000333">
    <property type="protein sequence ID" value="TNN10927.1"/>
    <property type="molecule type" value="Genomic_DNA"/>
</dbReference>
<evidence type="ECO:0000313" key="3">
    <source>
        <dbReference type="Proteomes" id="UP000311919"/>
    </source>
</evidence>